<evidence type="ECO:0000256" key="1">
    <source>
        <dbReference type="SAM" id="SignalP"/>
    </source>
</evidence>
<name>A0A0E9RG73_ANGAN</name>
<feature type="signal peptide" evidence="1">
    <location>
        <begin position="1"/>
        <end position="16"/>
    </location>
</feature>
<evidence type="ECO:0000313" key="2">
    <source>
        <dbReference type="EMBL" id="JAH28104.1"/>
    </source>
</evidence>
<sequence>MLSLVLLLLSEGCVFGVILEPYIKVPLLLGQRYHALRGLPLTNGQQRAHSRQAACTALMSNLHAFVEEPEPCSRNR</sequence>
<organism evidence="2">
    <name type="scientific">Anguilla anguilla</name>
    <name type="common">European freshwater eel</name>
    <name type="synonym">Muraena anguilla</name>
    <dbReference type="NCBI Taxonomy" id="7936"/>
    <lineage>
        <taxon>Eukaryota</taxon>
        <taxon>Metazoa</taxon>
        <taxon>Chordata</taxon>
        <taxon>Craniata</taxon>
        <taxon>Vertebrata</taxon>
        <taxon>Euteleostomi</taxon>
        <taxon>Actinopterygii</taxon>
        <taxon>Neopterygii</taxon>
        <taxon>Teleostei</taxon>
        <taxon>Anguilliformes</taxon>
        <taxon>Anguillidae</taxon>
        <taxon>Anguilla</taxon>
    </lineage>
</organism>
<dbReference type="AlphaFoldDB" id="A0A0E9RG73"/>
<keyword evidence="1" id="KW-0732">Signal</keyword>
<evidence type="ECO:0008006" key="3">
    <source>
        <dbReference type="Google" id="ProtNLM"/>
    </source>
</evidence>
<proteinExistence type="predicted"/>
<protein>
    <recommendedName>
        <fullName evidence="3">Secreted protein</fullName>
    </recommendedName>
</protein>
<feature type="chain" id="PRO_5002431913" description="Secreted protein" evidence="1">
    <location>
        <begin position="17"/>
        <end position="76"/>
    </location>
</feature>
<accession>A0A0E9RG73</accession>
<reference evidence="2" key="1">
    <citation type="submission" date="2014-11" db="EMBL/GenBank/DDBJ databases">
        <authorList>
            <person name="Amaro Gonzalez C."/>
        </authorList>
    </citation>
    <scope>NUCLEOTIDE SEQUENCE</scope>
</reference>
<reference evidence="2" key="2">
    <citation type="journal article" date="2015" name="Fish Shellfish Immunol.">
        <title>Early steps in the European eel (Anguilla anguilla)-Vibrio vulnificus interaction in the gills: Role of the RtxA13 toxin.</title>
        <authorList>
            <person name="Callol A."/>
            <person name="Pajuelo D."/>
            <person name="Ebbesson L."/>
            <person name="Teles M."/>
            <person name="MacKenzie S."/>
            <person name="Amaro C."/>
        </authorList>
    </citation>
    <scope>NUCLEOTIDE SEQUENCE</scope>
</reference>
<dbReference type="EMBL" id="GBXM01080473">
    <property type="protein sequence ID" value="JAH28104.1"/>
    <property type="molecule type" value="Transcribed_RNA"/>
</dbReference>